<dbReference type="Gene3D" id="3.60.130.30">
    <property type="match status" value="1"/>
</dbReference>
<evidence type="ECO:0000313" key="1">
    <source>
        <dbReference type="EMBL" id="KAJ7709417.1"/>
    </source>
</evidence>
<sequence length="319" mass="35338">MEWTVWSPASPRARLTFVLRDPKLIVDAEGRIIAILLGQPDDPEWADVIRKASKALVRARREAVRLGVWRRGASHRRGRHFAVADGASFGGGQRRPGNLRHSRHTRAILLKLRRNRAIRRIMGFQSSGFALYAPKLYRYYRDILKGLFERHPDLIHLFSNSIFPAATFNCGPNAVTFDHCDFLNVPHGLCPVTAGGKFDHTLGGHIYLKQLRLVIQFPSGATAAIPSGCVDHGNTPIQPGETRHSITQYAAGGLFRWASYGYQSAKALAATEEGRRAKAAADGEPGARWEWAMGLFSKVDELDADRAEVFGSRVSSQSS</sequence>
<reference evidence="1" key="1">
    <citation type="submission" date="2023-03" db="EMBL/GenBank/DDBJ databases">
        <title>Massive genome expansion in bonnet fungi (Mycena s.s.) driven by repeated elements and novel gene families across ecological guilds.</title>
        <authorList>
            <consortium name="Lawrence Berkeley National Laboratory"/>
            <person name="Harder C.B."/>
            <person name="Miyauchi S."/>
            <person name="Viragh M."/>
            <person name="Kuo A."/>
            <person name="Thoen E."/>
            <person name="Andreopoulos B."/>
            <person name="Lu D."/>
            <person name="Skrede I."/>
            <person name="Drula E."/>
            <person name="Henrissat B."/>
            <person name="Morin E."/>
            <person name="Kohler A."/>
            <person name="Barry K."/>
            <person name="LaButti K."/>
            <person name="Morin E."/>
            <person name="Salamov A."/>
            <person name="Lipzen A."/>
            <person name="Mereny Z."/>
            <person name="Hegedus B."/>
            <person name="Baldrian P."/>
            <person name="Stursova M."/>
            <person name="Weitz H."/>
            <person name="Taylor A."/>
            <person name="Grigoriev I.V."/>
            <person name="Nagy L.G."/>
            <person name="Martin F."/>
            <person name="Kauserud H."/>
        </authorList>
    </citation>
    <scope>NUCLEOTIDE SEQUENCE</scope>
    <source>
        <strain evidence="1">CBHHK182m</strain>
    </source>
</reference>
<accession>A0AAD7H149</accession>
<dbReference type="Proteomes" id="UP001215598">
    <property type="component" value="Unassembled WGS sequence"/>
</dbReference>
<proteinExistence type="predicted"/>
<comment type="caution">
    <text evidence="1">The sequence shown here is derived from an EMBL/GenBank/DDBJ whole genome shotgun (WGS) entry which is preliminary data.</text>
</comment>
<evidence type="ECO:0000313" key="2">
    <source>
        <dbReference type="Proteomes" id="UP001215598"/>
    </source>
</evidence>
<name>A0AAD7H149_9AGAR</name>
<gene>
    <name evidence="1" type="ORF">B0H16DRAFT_1344461</name>
</gene>
<organism evidence="1 2">
    <name type="scientific">Mycena metata</name>
    <dbReference type="NCBI Taxonomy" id="1033252"/>
    <lineage>
        <taxon>Eukaryota</taxon>
        <taxon>Fungi</taxon>
        <taxon>Dikarya</taxon>
        <taxon>Basidiomycota</taxon>
        <taxon>Agaricomycotina</taxon>
        <taxon>Agaricomycetes</taxon>
        <taxon>Agaricomycetidae</taxon>
        <taxon>Agaricales</taxon>
        <taxon>Marasmiineae</taxon>
        <taxon>Mycenaceae</taxon>
        <taxon>Mycena</taxon>
    </lineage>
</organism>
<dbReference type="AlphaFoldDB" id="A0AAD7H149"/>
<dbReference type="EMBL" id="JARKIB010000418">
    <property type="protein sequence ID" value="KAJ7709417.1"/>
    <property type="molecule type" value="Genomic_DNA"/>
</dbReference>
<protein>
    <submittedName>
        <fullName evidence="1">Uncharacterized protein</fullName>
    </submittedName>
</protein>
<keyword evidence="2" id="KW-1185">Reference proteome</keyword>